<gene>
    <name evidence="3" type="ORF">G3580_04765</name>
</gene>
<dbReference type="KEGG" id="azq:G3580_04765"/>
<evidence type="ECO:0000259" key="2">
    <source>
        <dbReference type="Pfam" id="PF13719"/>
    </source>
</evidence>
<evidence type="ECO:0000313" key="3">
    <source>
        <dbReference type="EMBL" id="QID17012.1"/>
    </source>
</evidence>
<reference evidence="3 4" key="1">
    <citation type="submission" date="2020-02" db="EMBL/GenBank/DDBJ databases">
        <title>Nitrogenibacter mangrovi gen. nov., sp. nov. isolated from mangrove sediment, a denitrifying betaproteobacterium.</title>
        <authorList>
            <person name="Liao H."/>
            <person name="Tian Y."/>
        </authorList>
    </citation>
    <scope>NUCLEOTIDE SEQUENCE [LARGE SCALE GENOMIC DNA]</scope>
    <source>
        <strain evidence="3 4">M9-3-2</strain>
    </source>
</reference>
<dbReference type="EMBL" id="CP048836">
    <property type="protein sequence ID" value="QID17012.1"/>
    <property type="molecule type" value="Genomic_DNA"/>
</dbReference>
<feature type="domain" description="Zinc finger/thioredoxin putative" evidence="2">
    <location>
        <begin position="2"/>
        <end position="38"/>
    </location>
</feature>
<feature type="region of interest" description="Disordered" evidence="1">
    <location>
        <begin position="41"/>
        <end position="106"/>
    </location>
</feature>
<feature type="compositionally biased region" description="Basic residues" evidence="1">
    <location>
        <begin position="52"/>
        <end position="65"/>
    </location>
</feature>
<protein>
    <recommendedName>
        <fullName evidence="2">Zinc finger/thioredoxin putative domain-containing protein</fullName>
    </recommendedName>
</protein>
<dbReference type="Proteomes" id="UP000501991">
    <property type="component" value="Chromosome"/>
</dbReference>
<dbReference type="NCBIfam" id="TIGR02098">
    <property type="entry name" value="MJ0042_CXXC"/>
    <property type="match status" value="1"/>
</dbReference>
<proteinExistence type="predicted"/>
<dbReference type="InterPro" id="IPR011723">
    <property type="entry name" value="Znf/thioredoxin_put"/>
</dbReference>
<keyword evidence="4" id="KW-1185">Reference proteome</keyword>
<dbReference type="AlphaFoldDB" id="A0A6C1B089"/>
<dbReference type="Pfam" id="PF13719">
    <property type="entry name" value="Zn_ribbon_5"/>
    <property type="match status" value="1"/>
</dbReference>
<evidence type="ECO:0000256" key="1">
    <source>
        <dbReference type="SAM" id="MobiDB-lite"/>
    </source>
</evidence>
<sequence>MMRTRCPACQTVFRITSEQLRIRQGKVRCGHCRHVFNALDTLETEGHEAGPRRKPPPPRHLKHRPPPSPPACSSWKNARPAPTASPPRPCRRKPPRGSFSTLNRLR</sequence>
<name>A0A6C1B089_9RHOO</name>
<evidence type="ECO:0000313" key="4">
    <source>
        <dbReference type="Proteomes" id="UP000501991"/>
    </source>
</evidence>
<organism evidence="3 4">
    <name type="scientific">Nitrogeniibacter mangrovi</name>
    <dbReference type="NCBI Taxonomy" id="2016596"/>
    <lineage>
        <taxon>Bacteria</taxon>
        <taxon>Pseudomonadati</taxon>
        <taxon>Pseudomonadota</taxon>
        <taxon>Betaproteobacteria</taxon>
        <taxon>Rhodocyclales</taxon>
        <taxon>Zoogloeaceae</taxon>
        <taxon>Nitrogeniibacter</taxon>
    </lineage>
</organism>
<accession>A0A6C1B089</accession>